<dbReference type="PROSITE" id="PS50089">
    <property type="entry name" value="ZF_RING_2"/>
    <property type="match status" value="1"/>
</dbReference>
<keyword evidence="1" id="KW-0479">Metal-binding</keyword>
<evidence type="ECO:0000256" key="4">
    <source>
        <dbReference type="PROSITE-ProRule" id="PRU00175"/>
    </source>
</evidence>
<organism evidence="7 8">
    <name type="scientific">Chaetoceros tenuissimus</name>
    <dbReference type="NCBI Taxonomy" id="426638"/>
    <lineage>
        <taxon>Eukaryota</taxon>
        <taxon>Sar</taxon>
        <taxon>Stramenopiles</taxon>
        <taxon>Ochrophyta</taxon>
        <taxon>Bacillariophyta</taxon>
        <taxon>Coscinodiscophyceae</taxon>
        <taxon>Chaetocerotophycidae</taxon>
        <taxon>Chaetocerotales</taxon>
        <taxon>Chaetocerotaceae</taxon>
        <taxon>Chaetoceros</taxon>
    </lineage>
</organism>
<evidence type="ECO:0000313" key="8">
    <source>
        <dbReference type="Proteomes" id="UP001054902"/>
    </source>
</evidence>
<sequence>MSMTMNEDTDYDNSNSLYYFIWVVAGIVLLFGPCLCFKKSRMICFRRIKLCRWNVPTDDLRDTSFLREGFTPRYPRGDARHVVTEAASNESKKNFITEQLKNYTKTIEASDFTHVPADKYEHVQEEMKLSKKRTSLLHNKHGSSKDTKPDGNSFTGLLMSALGVSGVNGTPASDDTVDDHIIMKKHESCHDVENDDIDNSTDSKVSLKLPVLMSSESTVTDITESSHTQKESMIKVLLLPHPSFQVDPEQEGANQTDDDIESQNVREVFPECSICLAECVQSEKVSWSPNKACHHCFHHDCLETWFMTLARRADARRGKRSYDIECELNCPICRQTFISTSSDDTAEEVIDVASD</sequence>
<evidence type="ECO:0000313" key="7">
    <source>
        <dbReference type="EMBL" id="GFH49449.1"/>
    </source>
</evidence>
<comment type="caution">
    <text evidence="7">The sequence shown here is derived from an EMBL/GenBank/DDBJ whole genome shotgun (WGS) entry which is preliminary data.</text>
</comment>
<keyword evidence="5" id="KW-1133">Transmembrane helix</keyword>
<evidence type="ECO:0000256" key="3">
    <source>
        <dbReference type="ARBA" id="ARBA00022833"/>
    </source>
</evidence>
<feature type="transmembrane region" description="Helical" evidence="5">
    <location>
        <begin position="16"/>
        <end position="37"/>
    </location>
</feature>
<dbReference type="GO" id="GO:0008270">
    <property type="term" value="F:zinc ion binding"/>
    <property type="evidence" value="ECO:0007669"/>
    <property type="project" value="UniProtKB-KW"/>
</dbReference>
<feature type="domain" description="RING-type" evidence="6">
    <location>
        <begin position="272"/>
        <end position="334"/>
    </location>
</feature>
<dbReference type="InterPro" id="IPR013083">
    <property type="entry name" value="Znf_RING/FYVE/PHD"/>
</dbReference>
<proteinExistence type="predicted"/>
<evidence type="ECO:0000259" key="6">
    <source>
        <dbReference type="PROSITE" id="PS50089"/>
    </source>
</evidence>
<keyword evidence="5" id="KW-0472">Membrane</keyword>
<keyword evidence="3" id="KW-0862">Zinc</keyword>
<dbReference type="AlphaFoldDB" id="A0AAD3CPJ5"/>
<reference evidence="7 8" key="1">
    <citation type="journal article" date="2021" name="Sci. Rep.">
        <title>The genome of the diatom Chaetoceros tenuissimus carries an ancient integrated fragment of an extant virus.</title>
        <authorList>
            <person name="Hongo Y."/>
            <person name="Kimura K."/>
            <person name="Takaki Y."/>
            <person name="Yoshida Y."/>
            <person name="Baba S."/>
            <person name="Kobayashi G."/>
            <person name="Nagasaki K."/>
            <person name="Hano T."/>
            <person name="Tomaru Y."/>
        </authorList>
    </citation>
    <scope>NUCLEOTIDE SEQUENCE [LARGE SCALE GENOMIC DNA]</scope>
    <source>
        <strain evidence="7 8">NIES-3715</strain>
    </source>
</reference>
<dbReference type="CDD" id="cd16448">
    <property type="entry name" value="RING-H2"/>
    <property type="match status" value="1"/>
</dbReference>
<keyword evidence="5" id="KW-0812">Transmembrane</keyword>
<accession>A0AAD3CPJ5</accession>
<evidence type="ECO:0000256" key="1">
    <source>
        <dbReference type="ARBA" id="ARBA00022723"/>
    </source>
</evidence>
<keyword evidence="2 4" id="KW-0863">Zinc-finger</keyword>
<dbReference type="EMBL" id="BLLK01000038">
    <property type="protein sequence ID" value="GFH49449.1"/>
    <property type="molecule type" value="Genomic_DNA"/>
</dbReference>
<dbReference type="SUPFAM" id="SSF57850">
    <property type="entry name" value="RING/U-box"/>
    <property type="match status" value="1"/>
</dbReference>
<protein>
    <recommendedName>
        <fullName evidence="6">RING-type domain-containing protein</fullName>
    </recommendedName>
</protein>
<dbReference type="InterPro" id="IPR052788">
    <property type="entry name" value="RING-type_E3_ligase_ATL"/>
</dbReference>
<dbReference type="Gene3D" id="3.30.40.10">
    <property type="entry name" value="Zinc/RING finger domain, C3HC4 (zinc finger)"/>
    <property type="match status" value="1"/>
</dbReference>
<dbReference type="PANTHER" id="PTHR45798:SF88">
    <property type="entry name" value="RING-H2 FINGER PROTEIN ATL61-RELATED"/>
    <property type="match status" value="1"/>
</dbReference>
<dbReference type="Proteomes" id="UP001054902">
    <property type="component" value="Unassembled WGS sequence"/>
</dbReference>
<keyword evidence="8" id="KW-1185">Reference proteome</keyword>
<dbReference type="InterPro" id="IPR001841">
    <property type="entry name" value="Znf_RING"/>
</dbReference>
<name>A0AAD3CPJ5_9STRA</name>
<evidence type="ECO:0000256" key="5">
    <source>
        <dbReference type="SAM" id="Phobius"/>
    </source>
</evidence>
<dbReference type="PANTHER" id="PTHR45798">
    <property type="entry name" value="RING-H2 FINGER PROTEIN ATL61-RELATED-RELATED"/>
    <property type="match status" value="1"/>
</dbReference>
<evidence type="ECO:0000256" key="2">
    <source>
        <dbReference type="ARBA" id="ARBA00022771"/>
    </source>
</evidence>
<gene>
    <name evidence="7" type="ORF">CTEN210_05925</name>
</gene>